<evidence type="ECO:0000256" key="3">
    <source>
        <dbReference type="ARBA" id="ARBA00022927"/>
    </source>
</evidence>
<keyword evidence="2" id="KW-0813">Transport</keyword>
<evidence type="ECO:0000313" key="6">
    <source>
        <dbReference type="EMBL" id="KAG5461055.1"/>
    </source>
</evidence>
<dbReference type="GO" id="GO:0031201">
    <property type="term" value="C:SNARE complex"/>
    <property type="evidence" value="ECO:0007669"/>
    <property type="project" value="TreeGrafter"/>
</dbReference>
<dbReference type="EMBL" id="JAEFCI010004271">
    <property type="protein sequence ID" value="KAG5461055.1"/>
    <property type="molecule type" value="Genomic_DNA"/>
</dbReference>
<evidence type="ECO:0000256" key="4">
    <source>
        <dbReference type="SAM" id="Coils"/>
    </source>
</evidence>
<organism evidence="6 7">
    <name type="scientific">Olpidium bornovanus</name>
    <dbReference type="NCBI Taxonomy" id="278681"/>
    <lineage>
        <taxon>Eukaryota</taxon>
        <taxon>Fungi</taxon>
        <taxon>Fungi incertae sedis</taxon>
        <taxon>Olpidiomycota</taxon>
        <taxon>Olpidiomycotina</taxon>
        <taxon>Olpidiomycetes</taxon>
        <taxon>Olpidiales</taxon>
        <taxon>Olpidiaceae</taxon>
        <taxon>Olpidium</taxon>
    </lineage>
</organism>
<keyword evidence="4" id="KW-0175">Coiled coil</keyword>
<comment type="similarity">
    <text evidence="1">Belongs to the SNAP family.</text>
</comment>
<dbReference type="GO" id="GO:0005774">
    <property type="term" value="C:vacuolar membrane"/>
    <property type="evidence" value="ECO:0007669"/>
    <property type="project" value="TreeGrafter"/>
</dbReference>
<dbReference type="Proteomes" id="UP000673691">
    <property type="component" value="Unassembled WGS sequence"/>
</dbReference>
<dbReference type="Pfam" id="PF14938">
    <property type="entry name" value="SNAP"/>
    <property type="match status" value="2"/>
</dbReference>
<evidence type="ECO:0000256" key="2">
    <source>
        <dbReference type="ARBA" id="ARBA00022448"/>
    </source>
</evidence>
<name>A0A8H7ZX86_9FUNG</name>
<proteinExistence type="inferred from homology"/>
<dbReference type="GO" id="GO:0035494">
    <property type="term" value="P:SNARE complex disassembly"/>
    <property type="evidence" value="ECO:0007669"/>
    <property type="project" value="TreeGrafter"/>
</dbReference>
<dbReference type="GO" id="GO:0005483">
    <property type="term" value="F:soluble NSF attachment protein activity"/>
    <property type="evidence" value="ECO:0007669"/>
    <property type="project" value="TreeGrafter"/>
</dbReference>
<dbReference type="InterPro" id="IPR000744">
    <property type="entry name" value="NSF_attach"/>
</dbReference>
<dbReference type="OrthoDB" id="9984275at2759"/>
<keyword evidence="3" id="KW-0653">Protein transport</keyword>
<keyword evidence="7" id="KW-1185">Reference proteome</keyword>
<gene>
    <name evidence="6" type="ORF">BJ554DRAFT_6813</name>
</gene>
<feature type="coiled-coil region" evidence="4">
    <location>
        <begin position="145"/>
        <end position="172"/>
    </location>
</feature>
<dbReference type="SUPFAM" id="SSF48452">
    <property type="entry name" value="TPR-like"/>
    <property type="match status" value="1"/>
</dbReference>
<dbReference type="PANTHER" id="PTHR13768:SF8">
    <property type="entry name" value="ALPHA-SOLUBLE NSF ATTACHMENT PROTEIN"/>
    <property type="match status" value="1"/>
</dbReference>
<evidence type="ECO:0000256" key="5">
    <source>
        <dbReference type="SAM" id="MobiDB-lite"/>
    </source>
</evidence>
<sequence>MAKADKKANSTSWFGGNKFEEAGDLYAKAANSFKLAKQWNEAKWHDVEESWRGETSGTYVREIPPGTSPGKEAGDAFTKQADMQLRQSERDEAANTYINASKCYKKSNPLAFLRSPTLCGHTEAVQALKHAIEILTERGRFHAAANNQKAVAEIYESDLVDLEKAMMAYETAADWFLGEEATACVNGTASHRGF</sequence>
<dbReference type="PANTHER" id="PTHR13768">
    <property type="entry name" value="SOLUBLE NSF ATTACHMENT PROTEIN SNAP"/>
    <property type="match status" value="1"/>
</dbReference>
<accession>A0A8H7ZX86</accession>
<comment type="caution">
    <text evidence="6">The sequence shown here is derived from an EMBL/GenBank/DDBJ whole genome shotgun (WGS) entry which is preliminary data.</text>
</comment>
<reference evidence="6 7" key="1">
    <citation type="journal article" name="Sci. Rep.">
        <title>Genome-scale phylogenetic analyses confirm Olpidium as the closest living zoosporic fungus to the non-flagellated, terrestrial fungi.</title>
        <authorList>
            <person name="Chang Y."/>
            <person name="Rochon D."/>
            <person name="Sekimoto S."/>
            <person name="Wang Y."/>
            <person name="Chovatia M."/>
            <person name="Sandor L."/>
            <person name="Salamov A."/>
            <person name="Grigoriev I.V."/>
            <person name="Stajich J.E."/>
            <person name="Spatafora J.W."/>
        </authorList>
    </citation>
    <scope>NUCLEOTIDE SEQUENCE [LARGE SCALE GENOMIC DNA]</scope>
    <source>
        <strain evidence="6">S191</strain>
    </source>
</reference>
<dbReference type="GO" id="GO:0006886">
    <property type="term" value="P:intracellular protein transport"/>
    <property type="evidence" value="ECO:0007669"/>
    <property type="project" value="InterPro"/>
</dbReference>
<evidence type="ECO:0000313" key="7">
    <source>
        <dbReference type="Proteomes" id="UP000673691"/>
    </source>
</evidence>
<feature type="region of interest" description="Disordered" evidence="5">
    <location>
        <begin position="55"/>
        <end position="74"/>
    </location>
</feature>
<dbReference type="InterPro" id="IPR011990">
    <property type="entry name" value="TPR-like_helical_dom_sf"/>
</dbReference>
<protein>
    <submittedName>
        <fullName evidence="6">Soluble NSF attachment protein</fullName>
    </submittedName>
</protein>
<dbReference type="Gene3D" id="1.25.40.10">
    <property type="entry name" value="Tetratricopeptide repeat domain"/>
    <property type="match status" value="2"/>
</dbReference>
<evidence type="ECO:0000256" key="1">
    <source>
        <dbReference type="ARBA" id="ARBA00010050"/>
    </source>
</evidence>
<dbReference type="AlphaFoldDB" id="A0A8H7ZX86"/>
<dbReference type="GO" id="GO:0019905">
    <property type="term" value="F:syntaxin binding"/>
    <property type="evidence" value="ECO:0007669"/>
    <property type="project" value="TreeGrafter"/>
</dbReference>